<feature type="region of interest" description="Disordered" evidence="4">
    <location>
        <begin position="1"/>
        <end position="23"/>
    </location>
</feature>
<accession>A0A7W3T2B3</accession>
<keyword evidence="7" id="KW-1185">Reference proteome</keyword>
<dbReference type="InterPro" id="IPR041698">
    <property type="entry name" value="Methyltransf_25"/>
</dbReference>
<dbReference type="Gene3D" id="3.40.50.150">
    <property type="entry name" value="Vaccinia Virus protein VP39"/>
    <property type="match status" value="1"/>
</dbReference>
<name>A0A7W3T2B3_9ACTN</name>
<dbReference type="CDD" id="cd02440">
    <property type="entry name" value="AdoMet_MTases"/>
    <property type="match status" value="1"/>
</dbReference>
<keyword evidence="3" id="KW-0949">S-adenosyl-L-methionine</keyword>
<evidence type="ECO:0000259" key="5">
    <source>
        <dbReference type="Pfam" id="PF13649"/>
    </source>
</evidence>
<reference evidence="7" key="1">
    <citation type="submission" date="2019-10" db="EMBL/GenBank/DDBJ databases">
        <title>Streptomyces sp. nov., a novel actinobacterium isolated from alkaline environment.</title>
        <authorList>
            <person name="Golinska P."/>
        </authorList>
    </citation>
    <scope>NUCLEOTIDE SEQUENCE [LARGE SCALE GENOMIC DNA]</scope>
    <source>
        <strain evidence="7">DSM 42108</strain>
    </source>
</reference>
<evidence type="ECO:0000256" key="2">
    <source>
        <dbReference type="ARBA" id="ARBA00022679"/>
    </source>
</evidence>
<dbReference type="Pfam" id="PF13649">
    <property type="entry name" value="Methyltransf_25"/>
    <property type="match status" value="1"/>
</dbReference>
<gene>
    <name evidence="6" type="ORF">FOE67_08935</name>
</gene>
<dbReference type="Proteomes" id="UP000530234">
    <property type="component" value="Unassembled WGS sequence"/>
</dbReference>
<keyword evidence="2 6" id="KW-0808">Transferase</keyword>
<organism evidence="6 7">
    <name type="scientific">Streptomyces calidiresistens</name>
    <dbReference type="NCBI Taxonomy" id="1485586"/>
    <lineage>
        <taxon>Bacteria</taxon>
        <taxon>Bacillati</taxon>
        <taxon>Actinomycetota</taxon>
        <taxon>Actinomycetes</taxon>
        <taxon>Kitasatosporales</taxon>
        <taxon>Streptomycetaceae</taxon>
        <taxon>Streptomyces</taxon>
    </lineage>
</organism>
<sequence>MSGTRDGNGAHEAADASGAPGARRDRWAEVIGARAGSDRYAEEYAERFARLAAEGGDPHGEARFCDALLARGSRVLDAGCGTGRVAARLAELGHTCTGVDVDPAMLAVARRTAPGPDWHLGDLVALDAVGLTPGYDLIVAAGNVVPLLAPGTEEAVVAQLARLLRPGGLLVAGMGLDPAHLPLDEAPFGAREYDEWCAAAGLERHVRYAGWDGEPFEPGAGYLVAVHARPAEPLLPEHL</sequence>
<dbReference type="InterPro" id="IPR029063">
    <property type="entry name" value="SAM-dependent_MTases_sf"/>
</dbReference>
<evidence type="ECO:0000256" key="1">
    <source>
        <dbReference type="ARBA" id="ARBA00022603"/>
    </source>
</evidence>
<dbReference type="GO" id="GO:0008168">
    <property type="term" value="F:methyltransferase activity"/>
    <property type="evidence" value="ECO:0007669"/>
    <property type="project" value="UniProtKB-KW"/>
</dbReference>
<dbReference type="PANTHER" id="PTHR43464:SF19">
    <property type="entry name" value="UBIQUINONE BIOSYNTHESIS O-METHYLTRANSFERASE, MITOCHONDRIAL"/>
    <property type="match status" value="1"/>
</dbReference>
<evidence type="ECO:0000256" key="3">
    <source>
        <dbReference type="ARBA" id="ARBA00022691"/>
    </source>
</evidence>
<proteinExistence type="predicted"/>
<evidence type="ECO:0000256" key="4">
    <source>
        <dbReference type="SAM" id="MobiDB-lite"/>
    </source>
</evidence>
<keyword evidence="1 6" id="KW-0489">Methyltransferase</keyword>
<dbReference type="AlphaFoldDB" id="A0A7W3T2B3"/>
<dbReference type="GO" id="GO:0032259">
    <property type="term" value="P:methylation"/>
    <property type="evidence" value="ECO:0007669"/>
    <property type="project" value="UniProtKB-KW"/>
</dbReference>
<dbReference type="SUPFAM" id="SSF53335">
    <property type="entry name" value="S-adenosyl-L-methionine-dependent methyltransferases"/>
    <property type="match status" value="1"/>
</dbReference>
<evidence type="ECO:0000313" key="6">
    <source>
        <dbReference type="EMBL" id="MBB0229634.1"/>
    </source>
</evidence>
<dbReference type="PANTHER" id="PTHR43464">
    <property type="entry name" value="METHYLTRANSFERASE"/>
    <property type="match status" value="1"/>
</dbReference>
<dbReference type="EMBL" id="VKHS01000147">
    <property type="protein sequence ID" value="MBB0229634.1"/>
    <property type="molecule type" value="Genomic_DNA"/>
</dbReference>
<comment type="caution">
    <text evidence="6">The sequence shown here is derived from an EMBL/GenBank/DDBJ whole genome shotgun (WGS) entry which is preliminary data.</text>
</comment>
<protein>
    <submittedName>
        <fullName evidence="6">Methyltransferase domain-containing protein</fullName>
    </submittedName>
</protein>
<evidence type="ECO:0000313" key="7">
    <source>
        <dbReference type="Proteomes" id="UP000530234"/>
    </source>
</evidence>
<feature type="domain" description="Methyltransferase" evidence="5">
    <location>
        <begin position="75"/>
        <end position="168"/>
    </location>
</feature>